<dbReference type="InterPro" id="IPR047167">
    <property type="entry name" value="NFE2-like"/>
</dbReference>
<gene>
    <name evidence="1" type="ORF">V1477_017183</name>
</gene>
<proteinExistence type="predicted"/>
<organism evidence="1 2">
    <name type="scientific">Vespula maculifrons</name>
    <name type="common">Eastern yellow jacket</name>
    <name type="synonym">Wasp</name>
    <dbReference type="NCBI Taxonomy" id="7453"/>
    <lineage>
        <taxon>Eukaryota</taxon>
        <taxon>Metazoa</taxon>
        <taxon>Ecdysozoa</taxon>
        <taxon>Arthropoda</taxon>
        <taxon>Hexapoda</taxon>
        <taxon>Insecta</taxon>
        <taxon>Pterygota</taxon>
        <taxon>Neoptera</taxon>
        <taxon>Endopterygota</taxon>
        <taxon>Hymenoptera</taxon>
        <taxon>Apocrita</taxon>
        <taxon>Aculeata</taxon>
        <taxon>Vespoidea</taxon>
        <taxon>Vespidae</taxon>
        <taxon>Vespinae</taxon>
        <taxon>Vespula</taxon>
    </lineage>
</organism>
<evidence type="ECO:0000313" key="2">
    <source>
        <dbReference type="Proteomes" id="UP001607303"/>
    </source>
</evidence>
<reference evidence="1 2" key="1">
    <citation type="journal article" date="2024" name="Ann. Entomol. Soc. Am.">
        <title>Genomic analyses of the southern and eastern yellowjacket wasps (Hymenoptera: Vespidae) reveal evolutionary signatures of social life.</title>
        <authorList>
            <person name="Catto M.A."/>
            <person name="Caine P.B."/>
            <person name="Orr S.E."/>
            <person name="Hunt B.G."/>
            <person name="Goodisman M.A.D."/>
        </authorList>
    </citation>
    <scope>NUCLEOTIDE SEQUENCE [LARGE SCALE GENOMIC DNA]</scope>
    <source>
        <strain evidence="1">232</strain>
        <tissue evidence="1">Head and thorax</tissue>
    </source>
</reference>
<dbReference type="PANTHER" id="PTHR24411">
    <property type="entry name" value="NUCLEAR FACTOR ERYTHROID 2-RELATED FACTOR"/>
    <property type="match status" value="1"/>
</dbReference>
<name>A0ABD2B5B5_VESMC</name>
<dbReference type="PANTHER" id="PTHR24411:SF55">
    <property type="entry name" value="SEGMENTATION PROTEIN CAP'N'COLLAR"/>
    <property type="match status" value="1"/>
</dbReference>
<dbReference type="EMBL" id="JAYRBN010000100">
    <property type="protein sequence ID" value="KAL2727907.1"/>
    <property type="molecule type" value="Genomic_DNA"/>
</dbReference>
<evidence type="ECO:0000313" key="1">
    <source>
        <dbReference type="EMBL" id="KAL2727907.1"/>
    </source>
</evidence>
<dbReference type="Proteomes" id="UP001607303">
    <property type="component" value="Unassembled WGS sequence"/>
</dbReference>
<accession>A0ABD2B5B5</accession>
<dbReference type="AlphaFoldDB" id="A0ABD2B5B5"/>
<keyword evidence="2" id="KW-1185">Reference proteome</keyword>
<sequence length="153" mass="16383">MPFVRAMSMEQRWQDLASLLSLPGAPDHFAHPSHPGYPGHGISHSHYEAQRNVLLHNATLAPPVGDLNSTGPYHNVGGSSNLGSAVATSMNLTNSSEPMGAESGAAYKSEPSDMMYYHAPTSDSINQTTDGFLSSLLNDEDLHLMDMAMNDGK</sequence>
<protein>
    <submittedName>
        <fullName evidence="1">Segmentation protein cap'n'collar isoform X7</fullName>
    </submittedName>
</protein>
<comment type="caution">
    <text evidence="1">The sequence shown here is derived from an EMBL/GenBank/DDBJ whole genome shotgun (WGS) entry which is preliminary data.</text>
</comment>